<sequence length="102" mass="11843">MEIKAVQQQDRRQIQCYNYNKMGHKAYQCKKPKRQQQNTWTPVPQGPPRNNRSNNKPINIIRVRDDHNPPKEVQQGLQKAKKLSQAAIQEQQTPTTGPTVTQ</sequence>
<dbReference type="SUPFAM" id="SSF57756">
    <property type="entry name" value="Retrovirus zinc finger-like domains"/>
    <property type="match status" value="1"/>
</dbReference>
<keyword evidence="3" id="KW-1185">Reference proteome</keyword>
<gene>
    <name evidence="2" type="ORF">DL764_008292</name>
</gene>
<dbReference type="STRING" id="155417.A0A4Q4SXX6"/>
<dbReference type="OrthoDB" id="4845918at2759"/>
<evidence type="ECO:0008006" key="4">
    <source>
        <dbReference type="Google" id="ProtNLM"/>
    </source>
</evidence>
<feature type="compositionally biased region" description="Polar residues" evidence="1">
    <location>
        <begin position="35"/>
        <end position="57"/>
    </location>
</feature>
<dbReference type="AlphaFoldDB" id="A0A4Q4SXX6"/>
<dbReference type="EMBL" id="QJNU01000635">
    <property type="protein sequence ID" value="RYO91374.1"/>
    <property type="molecule type" value="Genomic_DNA"/>
</dbReference>
<evidence type="ECO:0000256" key="1">
    <source>
        <dbReference type="SAM" id="MobiDB-lite"/>
    </source>
</evidence>
<dbReference type="InterPro" id="IPR036875">
    <property type="entry name" value="Znf_CCHC_sf"/>
</dbReference>
<reference evidence="2 3" key="1">
    <citation type="submission" date="2018-06" db="EMBL/GenBank/DDBJ databases">
        <title>Complete Genomes of Monosporascus.</title>
        <authorList>
            <person name="Robinson A.J."/>
            <person name="Natvig D.O."/>
        </authorList>
    </citation>
    <scope>NUCLEOTIDE SEQUENCE [LARGE SCALE GENOMIC DNA]</scope>
    <source>
        <strain evidence="2 3">CBS 110550</strain>
    </source>
</reference>
<evidence type="ECO:0000313" key="2">
    <source>
        <dbReference type="EMBL" id="RYO91374.1"/>
    </source>
</evidence>
<name>A0A4Q4SXX6_9PEZI</name>
<organism evidence="2 3">
    <name type="scientific">Monosporascus ibericus</name>
    <dbReference type="NCBI Taxonomy" id="155417"/>
    <lineage>
        <taxon>Eukaryota</taxon>
        <taxon>Fungi</taxon>
        <taxon>Dikarya</taxon>
        <taxon>Ascomycota</taxon>
        <taxon>Pezizomycotina</taxon>
        <taxon>Sordariomycetes</taxon>
        <taxon>Xylariomycetidae</taxon>
        <taxon>Xylariales</taxon>
        <taxon>Xylariales incertae sedis</taxon>
        <taxon>Monosporascus</taxon>
    </lineage>
</organism>
<accession>A0A4Q4SXX6</accession>
<comment type="caution">
    <text evidence="2">The sequence shown here is derived from an EMBL/GenBank/DDBJ whole genome shotgun (WGS) entry which is preliminary data.</text>
</comment>
<feature type="compositionally biased region" description="Low complexity" evidence="1">
    <location>
        <begin position="89"/>
        <end position="102"/>
    </location>
</feature>
<evidence type="ECO:0000313" key="3">
    <source>
        <dbReference type="Proteomes" id="UP000293360"/>
    </source>
</evidence>
<dbReference type="GO" id="GO:0003676">
    <property type="term" value="F:nucleic acid binding"/>
    <property type="evidence" value="ECO:0007669"/>
    <property type="project" value="InterPro"/>
</dbReference>
<dbReference type="GO" id="GO:0008270">
    <property type="term" value="F:zinc ion binding"/>
    <property type="evidence" value="ECO:0007669"/>
    <property type="project" value="InterPro"/>
</dbReference>
<protein>
    <recommendedName>
        <fullName evidence="4">CCHC-type domain-containing protein</fullName>
    </recommendedName>
</protein>
<dbReference type="Gene3D" id="4.10.60.10">
    <property type="entry name" value="Zinc finger, CCHC-type"/>
    <property type="match status" value="1"/>
</dbReference>
<proteinExistence type="predicted"/>
<dbReference type="Proteomes" id="UP000293360">
    <property type="component" value="Unassembled WGS sequence"/>
</dbReference>
<feature type="region of interest" description="Disordered" evidence="1">
    <location>
        <begin position="27"/>
        <end position="102"/>
    </location>
</feature>